<evidence type="ECO:0000313" key="1">
    <source>
        <dbReference type="EMBL" id="GIO45585.1"/>
    </source>
</evidence>
<organism evidence="1 2">
    <name type="scientific">Paenibacillus azoreducens</name>
    <dbReference type="NCBI Taxonomy" id="116718"/>
    <lineage>
        <taxon>Bacteria</taxon>
        <taxon>Bacillati</taxon>
        <taxon>Bacillota</taxon>
        <taxon>Bacilli</taxon>
        <taxon>Bacillales</taxon>
        <taxon>Paenibacillaceae</taxon>
        <taxon>Paenibacillus</taxon>
    </lineage>
</organism>
<dbReference type="RefSeq" id="WP_212976738.1">
    <property type="nucleotide sequence ID" value="NZ_AP025343.1"/>
</dbReference>
<proteinExistence type="predicted"/>
<gene>
    <name evidence="1" type="ORF">J34TS1_03500</name>
</gene>
<comment type="caution">
    <text evidence="1">The sequence shown here is derived from an EMBL/GenBank/DDBJ whole genome shotgun (WGS) entry which is preliminary data.</text>
</comment>
<keyword evidence="2" id="KW-1185">Reference proteome</keyword>
<protein>
    <submittedName>
        <fullName evidence="1">Uncharacterized protein</fullName>
    </submittedName>
</protein>
<reference evidence="1 2" key="1">
    <citation type="submission" date="2021-03" db="EMBL/GenBank/DDBJ databases">
        <title>Antimicrobial resistance genes in bacteria isolated from Japanese honey, and their potential for conferring macrolide and lincosamide resistance in the American foulbrood pathogen Paenibacillus larvae.</title>
        <authorList>
            <person name="Okamoto M."/>
            <person name="Kumagai M."/>
            <person name="Kanamori H."/>
            <person name="Takamatsu D."/>
        </authorList>
    </citation>
    <scope>NUCLEOTIDE SEQUENCE [LARGE SCALE GENOMIC DNA]</scope>
    <source>
        <strain evidence="1 2">J34TS1</strain>
    </source>
</reference>
<evidence type="ECO:0000313" key="2">
    <source>
        <dbReference type="Proteomes" id="UP000682811"/>
    </source>
</evidence>
<sequence length="266" mass="30187">MCTGVALYDTGHIRPLDAFQTGKSFFEAIGIPITGATYYEHLSDGDHEGDHDIFEVSIDELQERILSGKTSSFWIYSDLRGGKPWDAAFTYQTGEFGNFAHMGAHCDIKPEEVYGALTDWLGEAAERFDVPYGIFYTADDIPDALHYAAGESCVFMFPFEDCFAFIHEAPGRYGGQGRYTESMLRMVYPYNLLNEKHMQIKIADQTLRDWIHESGERGTLRPIAKDGWVWEVMDKHLVAVNQVCGEAGILVAWRPERPKKRVRKLP</sequence>
<dbReference type="EMBL" id="BORT01000001">
    <property type="protein sequence ID" value="GIO45585.1"/>
    <property type="molecule type" value="Genomic_DNA"/>
</dbReference>
<dbReference type="Proteomes" id="UP000682811">
    <property type="component" value="Unassembled WGS sequence"/>
</dbReference>
<name>A0A919YB37_9BACL</name>
<dbReference type="AlphaFoldDB" id="A0A919YB37"/>
<accession>A0A919YB37</accession>